<dbReference type="OrthoDB" id="9811177at2"/>
<dbReference type="Gene3D" id="3.30.2010.10">
    <property type="entry name" value="Metalloproteases ('zincins'), catalytic domain"/>
    <property type="match status" value="1"/>
</dbReference>
<evidence type="ECO:0000259" key="1">
    <source>
        <dbReference type="Pfam" id="PF01863"/>
    </source>
</evidence>
<dbReference type="EMBL" id="VMRJ01000001">
    <property type="protein sequence ID" value="TVT42592.1"/>
    <property type="molecule type" value="Genomic_DNA"/>
</dbReference>
<evidence type="ECO:0000313" key="2">
    <source>
        <dbReference type="EMBL" id="TVT42592.1"/>
    </source>
</evidence>
<dbReference type="PANTHER" id="PTHR30399">
    <property type="entry name" value="UNCHARACTERIZED PROTEIN YGJP"/>
    <property type="match status" value="1"/>
</dbReference>
<proteinExistence type="predicted"/>
<gene>
    <name evidence="2" type="ORF">FNT36_00380</name>
</gene>
<protein>
    <submittedName>
        <fullName evidence="2">M48 family metallopeptidase</fullName>
    </submittedName>
</protein>
<dbReference type="PANTHER" id="PTHR30399:SF1">
    <property type="entry name" value="UTP PYROPHOSPHATASE"/>
    <property type="match status" value="1"/>
</dbReference>
<organism evidence="2 3">
    <name type="scientific">Hymenobacter setariae</name>
    <dbReference type="NCBI Taxonomy" id="2594794"/>
    <lineage>
        <taxon>Bacteria</taxon>
        <taxon>Pseudomonadati</taxon>
        <taxon>Bacteroidota</taxon>
        <taxon>Cytophagia</taxon>
        <taxon>Cytophagales</taxon>
        <taxon>Hymenobacteraceae</taxon>
        <taxon>Hymenobacter</taxon>
    </lineage>
</organism>
<name>A0A558C1L5_9BACT</name>
<accession>A0A558C1L5</accession>
<dbReference type="RefSeq" id="WP_144842860.1">
    <property type="nucleotide sequence ID" value="NZ_VMRJ01000001.1"/>
</dbReference>
<dbReference type="Proteomes" id="UP000317624">
    <property type="component" value="Unassembled WGS sequence"/>
</dbReference>
<evidence type="ECO:0000313" key="3">
    <source>
        <dbReference type="Proteomes" id="UP000317624"/>
    </source>
</evidence>
<comment type="caution">
    <text evidence="2">The sequence shown here is derived from an EMBL/GenBank/DDBJ whole genome shotgun (WGS) entry which is preliminary data.</text>
</comment>
<reference evidence="2 3" key="1">
    <citation type="submission" date="2019-07" db="EMBL/GenBank/DDBJ databases">
        <title>Hymenobacter sp. straun FUR1 Genome sequencing and assembly.</title>
        <authorList>
            <person name="Chhetri G."/>
        </authorList>
    </citation>
    <scope>NUCLEOTIDE SEQUENCE [LARGE SCALE GENOMIC DNA]</scope>
    <source>
        <strain evidence="2 3">Fur1</strain>
    </source>
</reference>
<dbReference type="AlphaFoldDB" id="A0A558C1L5"/>
<dbReference type="InterPro" id="IPR053136">
    <property type="entry name" value="UTP_pyrophosphatase-like"/>
</dbReference>
<dbReference type="Pfam" id="PF01863">
    <property type="entry name" value="YgjP-like"/>
    <property type="match status" value="1"/>
</dbReference>
<sequence length="243" mass="27750">MRELLIDDIRAEVVRKSVRQLRLSILPPLGSLRITVPLRTTEATIREVVLRKQGWIRKHQAAFRQRVPAPTLHYESGEIHYYQGQALRLCVHEQAGRAQVRLLAGELHLHVPLGATAAQRAQAVARWRRAQLQAQVPALLAKWEPIVGAQAAAWGIKQMKTRWGTCSIRARRIWLSLELSHWPVACLEYVVVHELTHLHERLHNARFWHLLSQAMPDWRQHHQALRHGQLAALAENATVASSA</sequence>
<dbReference type="InterPro" id="IPR002725">
    <property type="entry name" value="YgjP-like_metallopeptidase"/>
</dbReference>
<feature type="domain" description="YgjP-like metallopeptidase" evidence="1">
    <location>
        <begin position="26"/>
        <end position="227"/>
    </location>
</feature>
<keyword evidence="3" id="KW-1185">Reference proteome</keyword>
<dbReference type="CDD" id="cd07344">
    <property type="entry name" value="M48_yhfN_like"/>
    <property type="match status" value="1"/>
</dbReference>